<gene>
    <name evidence="1" type="ORF">CEXT_206781</name>
</gene>
<protein>
    <submittedName>
        <fullName evidence="1">Uncharacterized protein</fullName>
    </submittedName>
</protein>
<evidence type="ECO:0000313" key="1">
    <source>
        <dbReference type="EMBL" id="GIY18504.1"/>
    </source>
</evidence>
<dbReference type="Proteomes" id="UP001054945">
    <property type="component" value="Unassembled WGS sequence"/>
</dbReference>
<evidence type="ECO:0000313" key="2">
    <source>
        <dbReference type="Proteomes" id="UP001054945"/>
    </source>
</evidence>
<name>A0AAV4RD26_CAEEX</name>
<dbReference type="EMBL" id="BPLR01007635">
    <property type="protein sequence ID" value="GIY18504.1"/>
    <property type="molecule type" value="Genomic_DNA"/>
</dbReference>
<comment type="caution">
    <text evidence="1">The sequence shown here is derived from an EMBL/GenBank/DDBJ whole genome shotgun (WGS) entry which is preliminary data.</text>
</comment>
<reference evidence="1 2" key="1">
    <citation type="submission" date="2021-06" db="EMBL/GenBank/DDBJ databases">
        <title>Caerostris extrusa draft genome.</title>
        <authorList>
            <person name="Kono N."/>
            <person name="Arakawa K."/>
        </authorList>
    </citation>
    <scope>NUCLEOTIDE SEQUENCE [LARGE SCALE GENOMIC DNA]</scope>
</reference>
<keyword evidence="2" id="KW-1185">Reference proteome</keyword>
<dbReference type="AlphaFoldDB" id="A0AAV4RD26"/>
<organism evidence="1 2">
    <name type="scientific">Caerostris extrusa</name>
    <name type="common">Bark spider</name>
    <name type="synonym">Caerostris bankana</name>
    <dbReference type="NCBI Taxonomy" id="172846"/>
    <lineage>
        <taxon>Eukaryota</taxon>
        <taxon>Metazoa</taxon>
        <taxon>Ecdysozoa</taxon>
        <taxon>Arthropoda</taxon>
        <taxon>Chelicerata</taxon>
        <taxon>Arachnida</taxon>
        <taxon>Araneae</taxon>
        <taxon>Araneomorphae</taxon>
        <taxon>Entelegynae</taxon>
        <taxon>Araneoidea</taxon>
        <taxon>Araneidae</taxon>
        <taxon>Caerostris</taxon>
    </lineage>
</organism>
<sequence>MDAFVYKKKEKGLSKLVCCQPRNRDASLTFCFNWFGLTRKEVEEFIVWLCKVSAGCSTPKGFPLPREFWQRRAPYPWVRRDLFRF</sequence>
<proteinExistence type="predicted"/>
<accession>A0AAV4RD26</accession>